<evidence type="ECO:0000259" key="14">
    <source>
        <dbReference type="Pfam" id="PF21305"/>
    </source>
</evidence>
<dbReference type="Pfam" id="PF03958">
    <property type="entry name" value="Secretin_N"/>
    <property type="match status" value="3"/>
</dbReference>
<sequence length="724" mass="76830">MTTKRSRSGSGRRKAGPLLGAFVLMLTWSAGHTQQQQQQTITPNFKDADLALVIQAVQSITGKTFIIDPRVRAQVTILSSTPMTADAFYNAFLSVLQVHDFVAVPSGNIIKIVPAQNSRYMPGNDLPNRVSSSSDEIVTQVIAVKNVNAANLVPALRPLLPQGAHFVAHQSSNTLIVSDRASNVNRMMRIIERIDQAGDEEVEIIRLENASAAEIVRVVNTLYTGPAAQQEAATSAVKVVADDRTNSVLLSGEKNKRLQMRALIAHLDTPLEAGGDTQVRYLRYADAETLAGKLKEQITGIVQATPGAPPAPGGAGGGSSGADRGVTIWSDTQNNALIVTAPPKVMRSIMSVVDKLDIRRPQVLIEAILVEMNITKASELGVNWAVGNTDSDSTVPIGTFNQPVGNASIGSIAAAIDNPALLATAGLPTGLTLGAGRFLDDGTNFAILLRALRSDGNSNILQTPSVTTLDNEEAEIKVAQEVPFVTGQFTSTGSNNNNGSVNPFQTIQREEVGTILKITPQINESDSITLKIEQESSDLAPSATAASGAVDLITNKRTISTKVMAEDGGIIVLGGLIRDAAIEGENKVPILGSIPIIGELFKTRSGSKEKRNLMVFIRPTILRDGVQAAIETNAKYNLMRNQQLQRRNGKVNLLPGERQPLLPPIEDLSRYADPTAGAAPPAPNTETSTPPVQTAPLTPPPETTQGPPLAPPPATGEVPPQQPQ</sequence>
<dbReference type="InterPro" id="IPR013356">
    <property type="entry name" value="T2SS_GspD"/>
</dbReference>
<dbReference type="NCBIfam" id="TIGR02517">
    <property type="entry name" value="type_II_gspD"/>
    <property type="match status" value="1"/>
</dbReference>
<evidence type="ECO:0000256" key="1">
    <source>
        <dbReference type="ARBA" id="ARBA00004442"/>
    </source>
</evidence>
<gene>
    <name evidence="15" type="ORF">HNQ60_001157</name>
</gene>
<dbReference type="AlphaFoldDB" id="A0A841HGQ9"/>
<evidence type="ECO:0000256" key="7">
    <source>
        <dbReference type="ARBA" id="ARBA00022927"/>
    </source>
</evidence>
<dbReference type="PRINTS" id="PR01032">
    <property type="entry name" value="PHAGEIV"/>
</dbReference>
<evidence type="ECO:0000256" key="6">
    <source>
        <dbReference type="ARBA" id="ARBA00022729"/>
    </source>
</evidence>
<dbReference type="EMBL" id="JACHHZ010000001">
    <property type="protein sequence ID" value="MBB6092311.1"/>
    <property type="molecule type" value="Genomic_DNA"/>
</dbReference>
<keyword evidence="16" id="KW-1185">Reference proteome</keyword>
<evidence type="ECO:0000256" key="4">
    <source>
        <dbReference type="ARBA" id="ARBA00022452"/>
    </source>
</evidence>
<dbReference type="PANTHER" id="PTHR30332:SF24">
    <property type="entry name" value="SECRETIN GSPD-RELATED"/>
    <property type="match status" value="1"/>
</dbReference>
<dbReference type="PANTHER" id="PTHR30332">
    <property type="entry name" value="PROBABLE GENERAL SECRETION PATHWAY PROTEIN D"/>
    <property type="match status" value="1"/>
</dbReference>
<dbReference type="GO" id="GO:0015627">
    <property type="term" value="C:type II protein secretion system complex"/>
    <property type="evidence" value="ECO:0007669"/>
    <property type="project" value="InterPro"/>
</dbReference>
<evidence type="ECO:0000256" key="3">
    <source>
        <dbReference type="ARBA" id="ARBA00022448"/>
    </source>
</evidence>
<reference evidence="15 16" key="1">
    <citation type="submission" date="2020-08" db="EMBL/GenBank/DDBJ databases">
        <title>Genomic Encyclopedia of Type Strains, Phase IV (KMG-IV): sequencing the most valuable type-strain genomes for metagenomic binning, comparative biology and taxonomic classification.</title>
        <authorList>
            <person name="Goeker M."/>
        </authorList>
    </citation>
    <scope>NUCLEOTIDE SEQUENCE [LARGE SCALE GENOMIC DNA]</scope>
    <source>
        <strain evidence="15 16">DSM 26723</strain>
    </source>
</reference>
<accession>A0A841HGQ9</accession>
<feature type="domain" description="NolW-like" evidence="13">
    <location>
        <begin position="277"/>
        <end position="362"/>
    </location>
</feature>
<comment type="caution">
    <text evidence="15">The sequence shown here is derived from an EMBL/GenBank/DDBJ whole genome shotgun (WGS) entry which is preliminary data.</text>
</comment>
<evidence type="ECO:0000256" key="8">
    <source>
        <dbReference type="ARBA" id="ARBA00023136"/>
    </source>
</evidence>
<dbReference type="InterPro" id="IPR049371">
    <property type="entry name" value="GspD-like_N0"/>
</dbReference>
<feature type="domain" description="GspD-like N0" evidence="14">
    <location>
        <begin position="44"/>
        <end position="112"/>
    </location>
</feature>
<keyword evidence="5" id="KW-0812">Transmembrane</keyword>
<evidence type="ECO:0000313" key="16">
    <source>
        <dbReference type="Proteomes" id="UP000588068"/>
    </source>
</evidence>
<dbReference type="Proteomes" id="UP000588068">
    <property type="component" value="Unassembled WGS sequence"/>
</dbReference>
<dbReference type="InterPro" id="IPR038591">
    <property type="entry name" value="NolW-like_sf"/>
</dbReference>
<dbReference type="PRINTS" id="PR00811">
    <property type="entry name" value="BCTERIALGSPD"/>
</dbReference>
<organism evidence="15 16">
    <name type="scientific">Povalibacter uvarum</name>
    <dbReference type="NCBI Taxonomy" id="732238"/>
    <lineage>
        <taxon>Bacteria</taxon>
        <taxon>Pseudomonadati</taxon>
        <taxon>Pseudomonadota</taxon>
        <taxon>Gammaproteobacteria</taxon>
        <taxon>Steroidobacterales</taxon>
        <taxon>Steroidobacteraceae</taxon>
        <taxon>Povalibacter</taxon>
    </lineage>
</organism>
<evidence type="ECO:0000313" key="15">
    <source>
        <dbReference type="EMBL" id="MBB6092311.1"/>
    </source>
</evidence>
<keyword evidence="7" id="KW-0653">Protein transport</keyword>
<dbReference type="GO" id="GO:0009279">
    <property type="term" value="C:cell outer membrane"/>
    <property type="evidence" value="ECO:0007669"/>
    <property type="project" value="UniProtKB-SubCell"/>
</dbReference>
<keyword evidence="3 10" id="KW-0813">Transport</keyword>
<keyword evidence="8" id="KW-0472">Membrane</keyword>
<evidence type="ECO:0000256" key="5">
    <source>
        <dbReference type="ARBA" id="ARBA00022692"/>
    </source>
</evidence>
<keyword evidence="6" id="KW-0732">Signal</keyword>
<evidence type="ECO:0000256" key="11">
    <source>
        <dbReference type="SAM" id="MobiDB-lite"/>
    </source>
</evidence>
<name>A0A841HGQ9_9GAMM</name>
<evidence type="ECO:0000256" key="9">
    <source>
        <dbReference type="ARBA" id="ARBA00023237"/>
    </source>
</evidence>
<keyword evidence="9" id="KW-0998">Cell outer membrane</keyword>
<feature type="region of interest" description="Disordered" evidence="11">
    <location>
        <begin position="650"/>
        <end position="724"/>
    </location>
</feature>
<dbReference type="InterPro" id="IPR005644">
    <property type="entry name" value="NolW-like"/>
</dbReference>
<dbReference type="InterPro" id="IPR004846">
    <property type="entry name" value="T2SS/T3SS_dom"/>
</dbReference>
<dbReference type="InterPro" id="IPR001775">
    <property type="entry name" value="GspD/PilQ"/>
</dbReference>
<evidence type="ECO:0000259" key="12">
    <source>
        <dbReference type="Pfam" id="PF00263"/>
    </source>
</evidence>
<evidence type="ECO:0000256" key="2">
    <source>
        <dbReference type="ARBA" id="ARBA00006980"/>
    </source>
</evidence>
<feature type="compositionally biased region" description="Pro residues" evidence="11">
    <location>
        <begin position="697"/>
        <end position="724"/>
    </location>
</feature>
<protein>
    <submittedName>
        <fullName evidence="15">General secretion pathway protein D</fullName>
    </submittedName>
</protein>
<comment type="subcellular location">
    <subcellularLocation>
        <location evidence="1 10">Cell outer membrane</location>
    </subcellularLocation>
</comment>
<dbReference type="InterPro" id="IPR050810">
    <property type="entry name" value="Bact_Secretion_Sys_Channel"/>
</dbReference>
<dbReference type="GO" id="GO:0015628">
    <property type="term" value="P:protein secretion by the type II secretion system"/>
    <property type="evidence" value="ECO:0007669"/>
    <property type="project" value="InterPro"/>
</dbReference>
<dbReference type="Pfam" id="PF00263">
    <property type="entry name" value="Secretin"/>
    <property type="match status" value="1"/>
</dbReference>
<dbReference type="Gene3D" id="3.30.1370.120">
    <property type="match status" value="3"/>
</dbReference>
<evidence type="ECO:0000256" key="10">
    <source>
        <dbReference type="RuleBase" id="RU004004"/>
    </source>
</evidence>
<feature type="domain" description="NolW-like" evidence="13">
    <location>
        <begin position="202"/>
        <end position="270"/>
    </location>
</feature>
<keyword evidence="4" id="KW-1134">Transmembrane beta strand</keyword>
<feature type="domain" description="NolW-like" evidence="13">
    <location>
        <begin position="139"/>
        <end position="199"/>
    </location>
</feature>
<evidence type="ECO:0000259" key="13">
    <source>
        <dbReference type="Pfam" id="PF03958"/>
    </source>
</evidence>
<feature type="domain" description="Type II/III secretion system secretin-like" evidence="12">
    <location>
        <begin position="451"/>
        <end position="623"/>
    </location>
</feature>
<comment type="similarity">
    <text evidence="2">Belongs to the bacterial secretin family. GSP D subfamily.</text>
</comment>
<dbReference type="Pfam" id="PF21305">
    <property type="entry name" value="type_II_gspD_N0"/>
    <property type="match status" value="1"/>
</dbReference>
<proteinExistence type="inferred from homology"/>